<gene>
    <name evidence="1" type="ORF">KP509_34G070300</name>
</gene>
<protein>
    <submittedName>
        <fullName evidence="1">Uncharacterized protein</fullName>
    </submittedName>
</protein>
<dbReference type="OMA" id="IYHFSMF"/>
<evidence type="ECO:0000313" key="1">
    <source>
        <dbReference type="EMBL" id="KAH7284782.1"/>
    </source>
</evidence>
<reference evidence="1" key="1">
    <citation type="submission" date="2021-08" db="EMBL/GenBank/DDBJ databases">
        <title>WGS assembly of Ceratopteris richardii.</title>
        <authorList>
            <person name="Marchant D.B."/>
            <person name="Chen G."/>
            <person name="Jenkins J."/>
            <person name="Shu S."/>
            <person name="Leebens-Mack J."/>
            <person name="Grimwood J."/>
            <person name="Schmutz J."/>
            <person name="Soltis P."/>
            <person name="Soltis D."/>
            <person name="Chen Z.-H."/>
        </authorList>
    </citation>
    <scope>NUCLEOTIDE SEQUENCE</scope>
    <source>
        <strain evidence="1">Whitten #5841</strain>
        <tissue evidence="1">Leaf</tissue>
    </source>
</reference>
<dbReference type="PANTHER" id="PTHR37204:SF1">
    <property type="entry name" value="TRANSMEMBRANE PROTEIN"/>
    <property type="match status" value="1"/>
</dbReference>
<sequence length="312" mass="35142">MQESMRTLIRRRVPHMLAAALLLIFISASFIVFVFIHSANRSPANESFSFKRTELYEIMASDLSKHGAKFLDGGFTSQALSLSDIFRLKDGYVEPILKPANPAVRAIVLYLDPEYSHPISNIVKKIVAPVLPKAVWYQDSNMFHFSMFHASHHLEPVVAATSEVNLEAQRVETVAGKCCALSIVLERVILTSTGVLLGCWQVVNGTDPAIIRRELRKSLPHAPVKQLYNEVMLHTSFARLLGSPVKTKSEKRVQSLHEAFERLVSQLNSELRGFKAVVKEMWFVEEFDVLALALKGHLRERRFGLQCEEGNS</sequence>
<name>A0A8T2QKU2_CERRI</name>
<accession>A0A8T2QKU2</accession>
<comment type="caution">
    <text evidence="1">The sequence shown here is derived from an EMBL/GenBank/DDBJ whole genome shotgun (WGS) entry which is preliminary data.</text>
</comment>
<evidence type="ECO:0000313" key="2">
    <source>
        <dbReference type="Proteomes" id="UP000825935"/>
    </source>
</evidence>
<dbReference type="PANTHER" id="PTHR37204">
    <property type="entry name" value="TRANSMEMBRANE PROTEIN"/>
    <property type="match status" value="1"/>
</dbReference>
<dbReference type="OrthoDB" id="119121at2759"/>
<organism evidence="1 2">
    <name type="scientific">Ceratopteris richardii</name>
    <name type="common">Triangle waterfern</name>
    <dbReference type="NCBI Taxonomy" id="49495"/>
    <lineage>
        <taxon>Eukaryota</taxon>
        <taxon>Viridiplantae</taxon>
        <taxon>Streptophyta</taxon>
        <taxon>Embryophyta</taxon>
        <taxon>Tracheophyta</taxon>
        <taxon>Polypodiopsida</taxon>
        <taxon>Polypodiidae</taxon>
        <taxon>Polypodiales</taxon>
        <taxon>Pteridineae</taxon>
        <taxon>Pteridaceae</taxon>
        <taxon>Parkerioideae</taxon>
        <taxon>Ceratopteris</taxon>
    </lineage>
</organism>
<proteinExistence type="predicted"/>
<keyword evidence="2" id="KW-1185">Reference proteome</keyword>
<dbReference type="AlphaFoldDB" id="A0A8T2QKU2"/>
<dbReference type="EMBL" id="CM035439">
    <property type="protein sequence ID" value="KAH7284782.1"/>
    <property type="molecule type" value="Genomic_DNA"/>
</dbReference>
<dbReference type="Proteomes" id="UP000825935">
    <property type="component" value="Chromosome 34"/>
</dbReference>